<reference evidence="1" key="1">
    <citation type="journal article" date="2015" name="Nature">
        <title>Complex archaea that bridge the gap between prokaryotes and eukaryotes.</title>
        <authorList>
            <person name="Spang A."/>
            <person name="Saw J.H."/>
            <person name="Jorgensen S.L."/>
            <person name="Zaremba-Niedzwiedzka K."/>
            <person name="Martijn J."/>
            <person name="Lind A.E."/>
            <person name="van Eijk R."/>
            <person name="Schleper C."/>
            <person name="Guy L."/>
            <person name="Ettema T.J."/>
        </authorList>
    </citation>
    <scope>NUCLEOTIDE SEQUENCE</scope>
</reference>
<name>A0A0F9SWY1_9ZZZZ</name>
<organism evidence="1">
    <name type="scientific">marine sediment metagenome</name>
    <dbReference type="NCBI Taxonomy" id="412755"/>
    <lineage>
        <taxon>unclassified sequences</taxon>
        <taxon>metagenomes</taxon>
        <taxon>ecological metagenomes</taxon>
    </lineage>
</organism>
<protein>
    <recommendedName>
        <fullName evidence="2">YkgJ family cysteine cluster protein</fullName>
    </recommendedName>
</protein>
<evidence type="ECO:0000313" key="1">
    <source>
        <dbReference type="EMBL" id="KKN71404.1"/>
    </source>
</evidence>
<proteinExistence type="predicted"/>
<accession>A0A0F9SWY1</accession>
<comment type="caution">
    <text evidence="1">The sequence shown here is derived from an EMBL/GenBank/DDBJ whole genome shotgun (WGS) entry which is preliminary data.</text>
</comment>
<evidence type="ECO:0008006" key="2">
    <source>
        <dbReference type="Google" id="ProtNLM"/>
    </source>
</evidence>
<gene>
    <name evidence="1" type="ORF">LCGC14_0421260</name>
</gene>
<dbReference type="EMBL" id="LAZR01000384">
    <property type="protein sequence ID" value="KKN71404.1"/>
    <property type="molecule type" value="Genomic_DNA"/>
</dbReference>
<dbReference type="AlphaFoldDB" id="A0A0F9SWY1"/>
<sequence>MKRITVSGAMLRQLFQPCQRKYIESVCQGRCCEKSNGGILVVIHPSEQKRIKELGGEVKKGFLQAGLNRKCPFKTVGGLCNIHKEKPFGCKASPFTLNHKGMLIIRNRYRCLICYNTPNAEPAYISHRWSLGQIFGEEVANTVATMAERGVNKIPAIMDMDKYNMLVENDRAKHNETGQNTR</sequence>